<sequence length="75" mass="8183">MSGGRSDLFWLSDAQMTRLDPYFPKTHGKPCVRCPAGDCAAICREGCQSACNPDPLSAPKNDPFILRRGSWPDAV</sequence>
<gene>
    <name evidence="1" type="ORF">E1B25_21230</name>
</gene>
<comment type="caution">
    <text evidence="1">The sequence shown here is derived from an EMBL/GenBank/DDBJ whole genome shotgun (WGS) entry which is preliminary data.</text>
</comment>
<dbReference type="EMBL" id="SMFP01000031">
    <property type="protein sequence ID" value="TDE33460.1"/>
    <property type="molecule type" value="Genomic_DNA"/>
</dbReference>
<evidence type="ECO:0000313" key="2">
    <source>
        <dbReference type="Proteomes" id="UP000294662"/>
    </source>
</evidence>
<dbReference type="Proteomes" id="UP000294662">
    <property type="component" value="Unassembled WGS sequence"/>
</dbReference>
<name>A0A4R5EGJ0_9RHOB</name>
<proteinExistence type="predicted"/>
<protein>
    <submittedName>
        <fullName evidence="1">Uncharacterized protein</fullName>
    </submittedName>
</protein>
<evidence type="ECO:0000313" key="1">
    <source>
        <dbReference type="EMBL" id="TDE33460.1"/>
    </source>
</evidence>
<keyword evidence="2" id="KW-1185">Reference proteome</keyword>
<dbReference type="OrthoDB" id="32553at2"/>
<accession>A0A4R5EGJ0</accession>
<dbReference type="AlphaFoldDB" id="A0A4R5EGJ0"/>
<reference evidence="1 2" key="1">
    <citation type="submission" date="2019-03" db="EMBL/GenBank/DDBJ databases">
        <authorList>
            <person name="Zhang S."/>
        </authorList>
    </citation>
    <scope>NUCLEOTIDE SEQUENCE [LARGE SCALE GENOMIC DNA]</scope>
    <source>
        <strain evidence="1 2">S4J41</strain>
    </source>
</reference>
<organism evidence="1 2">
    <name type="scientific">Antarcticimicrobium sediminis</name>
    <dbReference type="NCBI Taxonomy" id="2546227"/>
    <lineage>
        <taxon>Bacteria</taxon>
        <taxon>Pseudomonadati</taxon>
        <taxon>Pseudomonadota</taxon>
        <taxon>Alphaproteobacteria</taxon>
        <taxon>Rhodobacterales</taxon>
        <taxon>Paracoccaceae</taxon>
        <taxon>Antarcticimicrobium</taxon>
    </lineage>
</organism>